<evidence type="ECO:0000313" key="2">
    <source>
        <dbReference type="EMBL" id="GII92519.1"/>
    </source>
</evidence>
<dbReference type="Gene3D" id="2.40.10.10">
    <property type="entry name" value="Trypsin-like serine proteases"/>
    <property type="match status" value="2"/>
</dbReference>
<evidence type="ECO:0000256" key="1">
    <source>
        <dbReference type="SAM" id="SignalP"/>
    </source>
</evidence>
<protein>
    <recommendedName>
        <fullName evidence="4">V8-like Glu-specific endopeptidase</fullName>
    </recommendedName>
</protein>
<reference evidence="2" key="1">
    <citation type="submission" date="2021-01" db="EMBL/GenBank/DDBJ databases">
        <title>Whole genome shotgun sequence of Sinosporangium siamense NBRC 109515.</title>
        <authorList>
            <person name="Komaki H."/>
            <person name="Tamura T."/>
        </authorList>
    </citation>
    <scope>NUCLEOTIDE SEQUENCE</scope>
    <source>
        <strain evidence="2">NBRC 109515</strain>
    </source>
</reference>
<dbReference type="Proteomes" id="UP000606172">
    <property type="component" value="Unassembled WGS sequence"/>
</dbReference>
<name>A0A919RHJ5_9ACTN</name>
<gene>
    <name evidence="2" type="ORF">Ssi02_27500</name>
</gene>
<dbReference type="RefSeq" id="WP_204025423.1">
    <property type="nucleotide sequence ID" value="NZ_BOOW01000018.1"/>
</dbReference>
<feature type="chain" id="PRO_5037828707" description="V8-like Glu-specific endopeptidase" evidence="1">
    <location>
        <begin position="33"/>
        <end position="512"/>
    </location>
</feature>
<comment type="caution">
    <text evidence="2">The sequence shown here is derived from an EMBL/GenBank/DDBJ whole genome shotgun (WGS) entry which is preliminary data.</text>
</comment>
<dbReference type="EMBL" id="BOOW01000018">
    <property type="protein sequence ID" value="GII92519.1"/>
    <property type="molecule type" value="Genomic_DNA"/>
</dbReference>
<sequence length="512" mass="55406">MNTRVKRLVLPLGGTIAAAAMIGAGLAAPASAAPVVATDQLAANPAVAYSAAEFWLKSQGDDLKRATQYAFDYKAVKRHTLGSSGAPASDGKPGLIGQSTAPTSKVKNVNLPKTTGKVFFLKDGKAYWCTGSSIQSKYGNLVATAGHCVYDVDGNKDVLDKWIFIPGYYQGKAPWGVYVGKQAFTHYDFDVYEDFDKNYAFVNVYNGFSLGDKQVVSKADYDKWIGDKWIDKVKVDQKAYDEWLAKGGTGEYKSKVDPAPVGPDYPGAVYAPKEVIKSVYDATTDKPEVHKPGAQAYVVNEPVTEAQYKAHVDDKKADKDKPRGTKSTDGKGNYFISHYFVKQWVKPGADAEWYIDKYVIGKAVDRGTLHSNVGSQGFAWNQKLGIPVFVFGYPGGEHPDGNRPYSGTVLKWAYGKTVKATALSLKAEELVGIKSGALTGGSDGGPWIYRYTSAKRLGYINGVTGVIGDTDKNERWDTVASAYFDGETKGVYDKAAALWSGKIVGPNGEVLK</sequence>
<keyword evidence="1" id="KW-0732">Signal</keyword>
<organism evidence="2 3">
    <name type="scientific">Sinosporangium siamense</name>
    <dbReference type="NCBI Taxonomy" id="1367973"/>
    <lineage>
        <taxon>Bacteria</taxon>
        <taxon>Bacillati</taxon>
        <taxon>Actinomycetota</taxon>
        <taxon>Actinomycetes</taxon>
        <taxon>Streptosporangiales</taxon>
        <taxon>Streptosporangiaceae</taxon>
        <taxon>Sinosporangium</taxon>
    </lineage>
</organism>
<evidence type="ECO:0008006" key="4">
    <source>
        <dbReference type="Google" id="ProtNLM"/>
    </source>
</evidence>
<dbReference type="AlphaFoldDB" id="A0A919RHJ5"/>
<keyword evidence="3" id="KW-1185">Reference proteome</keyword>
<dbReference type="InterPro" id="IPR009003">
    <property type="entry name" value="Peptidase_S1_PA"/>
</dbReference>
<evidence type="ECO:0000313" key="3">
    <source>
        <dbReference type="Proteomes" id="UP000606172"/>
    </source>
</evidence>
<proteinExistence type="predicted"/>
<feature type="signal peptide" evidence="1">
    <location>
        <begin position="1"/>
        <end position="32"/>
    </location>
</feature>
<accession>A0A919RHJ5</accession>
<dbReference type="InterPro" id="IPR043504">
    <property type="entry name" value="Peptidase_S1_PA_chymotrypsin"/>
</dbReference>
<dbReference type="SUPFAM" id="SSF50494">
    <property type="entry name" value="Trypsin-like serine proteases"/>
    <property type="match status" value="1"/>
</dbReference>